<accession>Q0CKY7</accession>
<dbReference type="VEuPathDB" id="FungiDB:ATEG_05647"/>
<gene>
    <name evidence="2" type="ORF">ATEG_05647</name>
</gene>
<protein>
    <submittedName>
        <fullName evidence="2">Uncharacterized protein</fullName>
    </submittedName>
</protein>
<dbReference type="eggNOG" id="ENOG502STGI">
    <property type="taxonomic scope" value="Eukaryota"/>
</dbReference>
<dbReference type="RefSeq" id="XP_001214825.1">
    <property type="nucleotide sequence ID" value="XM_001214825.1"/>
</dbReference>
<feature type="compositionally biased region" description="Low complexity" evidence="1">
    <location>
        <begin position="283"/>
        <end position="304"/>
    </location>
</feature>
<proteinExistence type="predicted"/>
<evidence type="ECO:0000256" key="1">
    <source>
        <dbReference type="SAM" id="MobiDB-lite"/>
    </source>
</evidence>
<dbReference type="Proteomes" id="UP000007963">
    <property type="component" value="Unassembled WGS sequence"/>
</dbReference>
<dbReference type="OrthoDB" id="3944128at2759"/>
<organism evidence="2 3">
    <name type="scientific">Aspergillus terreus (strain NIH 2624 / FGSC A1156)</name>
    <dbReference type="NCBI Taxonomy" id="341663"/>
    <lineage>
        <taxon>Eukaryota</taxon>
        <taxon>Fungi</taxon>
        <taxon>Dikarya</taxon>
        <taxon>Ascomycota</taxon>
        <taxon>Pezizomycotina</taxon>
        <taxon>Eurotiomycetes</taxon>
        <taxon>Eurotiomycetidae</taxon>
        <taxon>Eurotiales</taxon>
        <taxon>Aspergillaceae</taxon>
        <taxon>Aspergillus</taxon>
        <taxon>Aspergillus subgen. Circumdati</taxon>
    </lineage>
</organism>
<evidence type="ECO:0000313" key="2">
    <source>
        <dbReference type="EMBL" id="EAU33408.1"/>
    </source>
</evidence>
<dbReference type="GeneID" id="4321853"/>
<dbReference type="HOGENOM" id="CLU_041681_0_0_1"/>
<evidence type="ECO:0000313" key="3">
    <source>
        <dbReference type="Proteomes" id="UP000007963"/>
    </source>
</evidence>
<name>Q0CKY7_ASPTN</name>
<dbReference type="EMBL" id="CH476601">
    <property type="protein sequence ID" value="EAU33408.1"/>
    <property type="molecule type" value="Genomic_DNA"/>
</dbReference>
<feature type="region of interest" description="Disordered" evidence="1">
    <location>
        <begin position="283"/>
        <end position="310"/>
    </location>
</feature>
<dbReference type="AlphaFoldDB" id="Q0CKY7"/>
<sequence length="310" mass="33009">MGPTSTSTITETYPSSTGACTKQVWPEGPGDLHTGPVTTACDGIPRALGPLEYLTSYWPGTGPCSTIMLSSTWTTPIYRLPSSSPTCQLNVQDCIPIWQTYNSLFNAYVESVTVEIPGDTNSPIRPVNCPSTRQTEQDPCTNCHYLPGTATLFYWPVSTTSGDLCLQNGSTITATPTGDGPNTAIVDSYTFTSPSIYVSFTSIYARGNNRKYPGGSGGAQCSVGGMACDMIRNDYLPWMGIPEGVMTQIDPRWTECSRLWYIPPVSLVSLGVGAMESRPTGMAEASIPQAASASPVSALVAPTPESTNDH</sequence>
<reference evidence="3" key="1">
    <citation type="submission" date="2005-09" db="EMBL/GenBank/DDBJ databases">
        <title>Annotation of the Aspergillus terreus NIH2624 genome.</title>
        <authorList>
            <person name="Birren B.W."/>
            <person name="Lander E.S."/>
            <person name="Galagan J.E."/>
            <person name="Nusbaum C."/>
            <person name="Devon K."/>
            <person name="Henn M."/>
            <person name="Ma L.-J."/>
            <person name="Jaffe D.B."/>
            <person name="Butler J."/>
            <person name="Alvarez P."/>
            <person name="Gnerre S."/>
            <person name="Grabherr M."/>
            <person name="Kleber M."/>
            <person name="Mauceli E.W."/>
            <person name="Brockman W."/>
            <person name="Rounsley S."/>
            <person name="Young S.K."/>
            <person name="LaButti K."/>
            <person name="Pushparaj V."/>
            <person name="DeCaprio D."/>
            <person name="Crawford M."/>
            <person name="Koehrsen M."/>
            <person name="Engels R."/>
            <person name="Montgomery P."/>
            <person name="Pearson M."/>
            <person name="Howarth C."/>
            <person name="Larson L."/>
            <person name="Luoma S."/>
            <person name="White J."/>
            <person name="Alvarado L."/>
            <person name="Kodira C.D."/>
            <person name="Zeng Q."/>
            <person name="Oleary S."/>
            <person name="Yandava C."/>
            <person name="Denning D.W."/>
            <person name="Nierman W.C."/>
            <person name="Milne T."/>
            <person name="Madden K."/>
        </authorList>
    </citation>
    <scope>NUCLEOTIDE SEQUENCE [LARGE SCALE GENOMIC DNA]</scope>
    <source>
        <strain evidence="3">NIH 2624 / FGSC A1156</strain>
    </source>
</reference>